<organism evidence="2 3">
    <name type="scientific">Didymella heteroderae</name>
    <dbReference type="NCBI Taxonomy" id="1769908"/>
    <lineage>
        <taxon>Eukaryota</taxon>
        <taxon>Fungi</taxon>
        <taxon>Dikarya</taxon>
        <taxon>Ascomycota</taxon>
        <taxon>Pezizomycotina</taxon>
        <taxon>Dothideomycetes</taxon>
        <taxon>Pleosporomycetidae</taxon>
        <taxon>Pleosporales</taxon>
        <taxon>Pleosporineae</taxon>
        <taxon>Didymellaceae</taxon>
        <taxon>Didymella</taxon>
    </lineage>
</organism>
<dbReference type="AlphaFoldDB" id="A0A9P4WNX2"/>
<feature type="region of interest" description="Disordered" evidence="1">
    <location>
        <begin position="1"/>
        <end position="84"/>
    </location>
</feature>
<feature type="compositionally biased region" description="Basic residues" evidence="1">
    <location>
        <begin position="38"/>
        <end position="47"/>
    </location>
</feature>
<name>A0A9P4WNX2_9PLEO</name>
<dbReference type="EMBL" id="SWKV01000043">
    <property type="protein sequence ID" value="KAF3037373.1"/>
    <property type="molecule type" value="Genomic_DNA"/>
</dbReference>
<protein>
    <submittedName>
        <fullName evidence="2">Uncharacterized protein</fullName>
    </submittedName>
</protein>
<comment type="caution">
    <text evidence="2">The sequence shown here is derived from an EMBL/GenBank/DDBJ whole genome shotgun (WGS) entry which is preliminary data.</text>
</comment>
<feature type="compositionally biased region" description="Polar residues" evidence="1">
    <location>
        <begin position="9"/>
        <end position="18"/>
    </location>
</feature>
<sequence length="580" mass="63646">MRRALGGSEATSQLQISTVHRPAPRPGKNRTASDARRSSRSGTKRRPASVSTAITARLEEKEKLQQEQQAPASTQNEDELRERLRTLEEQLAVLQAKLAADNTTRRKKEKEGKSAADVGSGTTKEQPSGASKQDNGSAPADQPEKSDETAETRPKPASASKSSGDPRPQANVPPPSQSAPQASPAADEASAQSLLDELFPEASSLVQPAPSDKRPSPPKLELPAPDINPHIRLTLSDTRTAREKTIDSFRARGEHTTVLQLSNCSTALTESDFRRLIPRGAHIDTWSSAGEFYKIIPGRDPLSLARLPFYYLLFRSPSAAMSYQKNASRLSRRAALHAPSSAASAVAPPAGFLENGEDIAAVSSGFVLHPQGHRLDLRTVMQPYNPALRALIDGGGYTPIVPSVDENGNKIHRVLLAIDGYEPGHWDLWQIIARHAHARGILWPFRNDHASALRRLRDTINLTTVRKQRFQDLAASNPRAAAPAPAPGTSTDDDREFEDPTISAFLGPSSSSSEASSTKEINQLVMNRVYNRWIVEFEDEDAARRFAGLWHRVKLPDAKAKDGKWKEAEEERWVQAEYLW</sequence>
<feature type="compositionally biased region" description="Low complexity" evidence="1">
    <location>
        <begin position="178"/>
        <end position="191"/>
    </location>
</feature>
<feature type="region of interest" description="Disordered" evidence="1">
    <location>
        <begin position="205"/>
        <end position="229"/>
    </location>
</feature>
<dbReference type="Proteomes" id="UP000758155">
    <property type="component" value="Unassembled WGS sequence"/>
</dbReference>
<reference evidence="2" key="1">
    <citation type="submission" date="2019-04" db="EMBL/GenBank/DDBJ databases">
        <title>Sequencing of skin fungus with MAO and IRED activity.</title>
        <authorList>
            <person name="Marsaioli A.J."/>
            <person name="Bonatto J.M.C."/>
            <person name="Reis Junior O."/>
        </authorList>
    </citation>
    <scope>NUCLEOTIDE SEQUENCE</scope>
    <source>
        <strain evidence="2">28M1</strain>
    </source>
</reference>
<evidence type="ECO:0000313" key="3">
    <source>
        <dbReference type="Proteomes" id="UP000758155"/>
    </source>
</evidence>
<dbReference type="PANTHER" id="PTHR48125">
    <property type="entry name" value="LP07818P1"/>
    <property type="match status" value="1"/>
</dbReference>
<feature type="region of interest" description="Disordered" evidence="1">
    <location>
        <begin position="96"/>
        <end position="191"/>
    </location>
</feature>
<feature type="compositionally biased region" description="Low complexity" evidence="1">
    <location>
        <begin position="474"/>
        <end position="483"/>
    </location>
</feature>
<gene>
    <name evidence="2" type="ORF">E8E12_007202</name>
</gene>
<accession>A0A9P4WNX2</accession>
<feature type="region of interest" description="Disordered" evidence="1">
    <location>
        <begin position="473"/>
        <end position="518"/>
    </location>
</feature>
<dbReference type="OrthoDB" id="5332316at2759"/>
<feature type="compositionally biased region" description="Polar residues" evidence="1">
    <location>
        <begin position="120"/>
        <end position="136"/>
    </location>
</feature>
<keyword evidence="3" id="KW-1185">Reference proteome</keyword>
<dbReference type="PANTHER" id="PTHR48125:SF10">
    <property type="entry name" value="OS12G0136300 PROTEIN"/>
    <property type="match status" value="1"/>
</dbReference>
<proteinExistence type="predicted"/>
<evidence type="ECO:0000256" key="1">
    <source>
        <dbReference type="SAM" id="MobiDB-lite"/>
    </source>
</evidence>
<feature type="compositionally biased region" description="Basic and acidic residues" evidence="1">
    <location>
        <begin position="142"/>
        <end position="154"/>
    </location>
</feature>
<evidence type="ECO:0000313" key="2">
    <source>
        <dbReference type="EMBL" id="KAF3037373.1"/>
    </source>
</evidence>